<keyword evidence="3" id="KW-1185">Reference proteome</keyword>
<feature type="domain" description="Reverse transcriptase" evidence="1">
    <location>
        <begin position="166"/>
        <end position="445"/>
    </location>
</feature>
<dbReference type="GO" id="GO:0004523">
    <property type="term" value="F:RNA-DNA hybrid ribonuclease activity"/>
    <property type="evidence" value="ECO:0007669"/>
    <property type="project" value="InterPro"/>
</dbReference>
<dbReference type="CDD" id="cd01650">
    <property type="entry name" value="RT_nLTR_like"/>
    <property type="match status" value="1"/>
</dbReference>
<organism evidence="2 3">
    <name type="scientific">Cuscuta epithymum</name>
    <dbReference type="NCBI Taxonomy" id="186058"/>
    <lineage>
        <taxon>Eukaryota</taxon>
        <taxon>Viridiplantae</taxon>
        <taxon>Streptophyta</taxon>
        <taxon>Embryophyta</taxon>
        <taxon>Tracheophyta</taxon>
        <taxon>Spermatophyta</taxon>
        <taxon>Magnoliopsida</taxon>
        <taxon>eudicotyledons</taxon>
        <taxon>Gunneridae</taxon>
        <taxon>Pentapetalae</taxon>
        <taxon>asterids</taxon>
        <taxon>lamiids</taxon>
        <taxon>Solanales</taxon>
        <taxon>Convolvulaceae</taxon>
        <taxon>Cuscuteae</taxon>
        <taxon>Cuscuta</taxon>
        <taxon>Cuscuta subgen. Cuscuta</taxon>
    </lineage>
</organism>
<evidence type="ECO:0000259" key="1">
    <source>
        <dbReference type="PROSITE" id="PS50878"/>
    </source>
</evidence>
<dbReference type="Pfam" id="PF00078">
    <property type="entry name" value="RVT_1"/>
    <property type="match status" value="1"/>
</dbReference>
<dbReference type="InterPro" id="IPR043502">
    <property type="entry name" value="DNA/RNA_pol_sf"/>
</dbReference>
<dbReference type="InterPro" id="IPR002156">
    <property type="entry name" value="RNaseH_domain"/>
</dbReference>
<dbReference type="Pfam" id="PF13456">
    <property type="entry name" value="RVT_3"/>
    <property type="match status" value="1"/>
</dbReference>
<dbReference type="AlphaFoldDB" id="A0AAV0CSF8"/>
<gene>
    <name evidence="2" type="ORF">CEPIT_LOCUS8887</name>
</gene>
<dbReference type="InterPro" id="IPR044730">
    <property type="entry name" value="RNase_H-like_dom_plant"/>
</dbReference>
<evidence type="ECO:0000313" key="3">
    <source>
        <dbReference type="Proteomes" id="UP001152523"/>
    </source>
</evidence>
<proteinExistence type="predicted"/>
<dbReference type="PROSITE" id="PS50878">
    <property type="entry name" value="RT_POL"/>
    <property type="match status" value="1"/>
</dbReference>
<name>A0AAV0CSF8_9ASTE</name>
<dbReference type="Proteomes" id="UP001152523">
    <property type="component" value="Unassembled WGS sequence"/>
</dbReference>
<protein>
    <recommendedName>
        <fullName evidence="1">Reverse transcriptase domain-containing protein</fullName>
    </recommendedName>
</protein>
<dbReference type="InterPro" id="IPR036397">
    <property type="entry name" value="RNaseH_sf"/>
</dbReference>
<dbReference type="InterPro" id="IPR000477">
    <property type="entry name" value="RT_dom"/>
</dbReference>
<dbReference type="SUPFAM" id="SSF53098">
    <property type="entry name" value="Ribonuclease H-like"/>
    <property type="match status" value="1"/>
</dbReference>
<dbReference type="EMBL" id="CAMAPF010000046">
    <property type="protein sequence ID" value="CAH9084422.1"/>
    <property type="molecule type" value="Genomic_DNA"/>
</dbReference>
<dbReference type="GO" id="GO:0003676">
    <property type="term" value="F:nucleic acid binding"/>
    <property type="evidence" value="ECO:0007669"/>
    <property type="project" value="InterPro"/>
</dbReference>
<accession>A0AAV0CSF8</accession>
<dbReference type="PANTHER" id="PTHR33116:SF80">
    <property type="entry name" value="REVERSE TRANSCRIPTASE ZINC-BINDING DOMAIN-CONTAINING PROTEIN"/>
    <property type="match status" value="1"/>
</dbReference>
<dbReference type="CDD" id="cd06222">
    <property type="entry name" value="RNase_H_like"/>
    <property type="match status" value="1"/>
</dbReference>
<evidence type="ECO:0000313" key="2">
    <source>
        <dbReference type="EMBL" id="CAH9084422.1"/>
    </source>
</evidence>
<dbReference type="PANTHER" id="PTHR33116">
    <property type="entry name" value="REVERSE TRANSCRIPTASE ZINC-BINDING DOMAIN-CONTAINING PROTEIN-RELATED-RELATED"/>
    <property type="match status" value="1"/>
</dbReference>
<sequence>MRKILGNFKEKTGFIKKGYSIKSTSWRKNFGSRRHMLSGSRMGTAIPASFTLVQVRKRKQSITSIKNQVGQEFNSLSKIGEVAVDFFSDLYTAVQTDNNNILDFIPSLITQEDNNTLIKLPDMEEVKQAVWDLNHNSAPGPDGFHGKFFKKCWSIVGKDVLMAVQEFFMGLPIPKGMASALLVLIPKSDCPSTFSDFRPICLSNFINKVCTKVLVTRLKPILPKIISPEQVGFMANRDSADQVLLAQEMVHCLDKKIRGSNLIVKLDMAKAFDRVSWQFLSDILLKFGFSSHLVMIILNNLRATYLSVLINGSPHGFFKPNRGVKQGDPLSPFLFIIASEAFSRGLKWLMENNKIKSYYMGNEGRAISHLGYADDLLIFLNGDSRSLLRFKEFLNNYQEASGQAINFSKSSFICGKTSPARQNKIKDLLGMRLTSLPIKYLGVNLHKGINRFEYCSNIIKQFERKLSPWRQKNLSQGGRLILIKYVLNSIPLHVLAVDTLPKKVIKVLNSKMASFFWGSSNEKNKYHWIKWSKLCFPTMEGGLGIRSLTDLEKAFTLKLWWKWKTGDSLWVQIMRTKYERNGNMIPKITDSAIWRRICSANDQGIELCSMDPSGRLLWNEEDDGQFSFKSAFEEVRELAFNASNYEQIWSSKLELKIKLLQWKITKSILPTPDNLNRFQIVLNPSRCPMCKRHSDSMKHLFYQCEIAKGVWQYFMSIFRIYQPIGMDYSLSHYWKTGVCKTNLDDIIKQNIPGIICWVIWRTYADQIWGNGGYIPSIDNMIIQVKLYSQNWVTSLSTSKIRFLGNISREEGLIPLNYKLQGYRPQVITWHKPTLNWKLNVDASYLAGMANGGAVLRNQKGELEVAISFPITARSPLEAEIHALIFAMNWAVEAGYSRFQVETDSSLALSYFEGREGSRWATAIQESLHMCFRKELRMGYIKREGNWAAHHLAQNRTNTLIIMSNVGQLPIMAKRAFWMDFFGIPSLRL</sequence>
<dbReference type="InterPro" id="IPR026960">
    <property type="entry name" value="RVT-Znf"/>
</dbReference>
<dbReference type="InterPro" id="IPR012337">
    <property type="entry name" value="RNaseH-like_sf"/>
</dbReference>
<dbReference type="Gene3D" id="3.30.420.10">
    <property type="entry name" value="Ribonuclease H-like superfamily/Ribonuclease H"/>
    <property type="match status" value="1"/>
</dbReference>
<dbReference type="SUPFAM" id="SSF56672">
    <property type="entry name" value="DNA/RNA polymerases"/>
    <property type="match status" value="1"/>
</dbReference>
<dbReference type="Pfam" id="PF13966">
    <property type="entry name" value="zf-RVT"/>
    <property type="match status" value="1"/>
</dbReference>
<reference evidence="2" key="1">
    <citation type="submission" date="2022-07" db="EMBL/GenBank/DDBJ databases">
        <authorList>
            <person name="Macas J."/>
            <person name="Novak P."/>
            <person name="Neumann P."/>
        </authorList>
    </citation>
    <scope>NUCLEOTIDE SEQUENCE</scope>
</reference>
<comment type="caution">
    <text evidence="2">The sequence shown here is derived from an EMBL/GenBank/DDBJ whole genome shotgun (WGS) entry which is preliminary data.</text>
</comment>